<evidence type="ECO:0000256" key="1">
    <source>
        <dbReference type="SAM" id="MobiDB-lite"/>
    </source>
</evidence>
<proteinExistence type="predicted"/>
<dbReference type="EMBL" id="CAXAMN010009147">
    <property type="protein sequence ID" value="CAK9027789.1"/>
    <property type="molecule type" value="Genomic_DNA"/>
</dbReference>
<accession>A0ABP0KPB8</accession>
<keyword evidence="3" id="KW-1185">Reference proteome</keyword>
<reference evidence="2 3" key="1">
    <citation type="submission" date="2024-02" db="EMBL/GenBank/DDBJ databases">
        <authorList>
            <person name="Chen Y."/>
            <person name="Shah S."/>
            <person name="Dougan E. K."/>
            <person name="Thang M."/>
            <person name="Chan C."/>
        </authorList>
    </citation>
    <scope>NUCLEOTIDE SEQUENCE [LARGE SCALE GENOMIC DNA]</scope>
</reference>
<sequence>MEADGQGVEIDPPMPVRLREGKPGKGKLRISDAFNSAHAEGCECCQPSSSTLEPGFWRKVGFGEQAESQESQNVRLILLSEVEKEAEVMSPIERTGAIYGWKRAGEMAVEEADWEGAGDCYARALAFGAALGEIDGGTPFPDKKLINFAQRFW</sequence>
<comment type="caution">
    <text evidence="2">The sequence shown here is derived from an EMBL/GenBank/DDBJ whole genome shotgun (WGS) entry which is preliminary data.</text>
</comment>
<protein>
    <submittedName>
        <fullName evidence="2">Uncharacterized protein</fullName>
    </submittedName>
</protein>
<evidence type="ECO:0000313" key="3">
    <source>
        <dbReference type="Proteomes" id="UP001642484"/>
    </source>
</evidence>
<evidence type="ECO:0000313" key="2">
    <source>
        <dbReference type="EMBL" id="CAK9027789.1"/>
    </source>
</evidence>
<dbReference type="Proteomes" id="UP001642484">
    <property type="component" value="Unassembled WGS sequence"/>
</dbReference>
<name>A0ABP0KPB8_9DINO</name>
<feature type="region of interest" description="Disordered" evidence="1">
    <location>
        <begin position="1"/>
        <end position="24"/>
    </location>
</feature>
<gene>
    <name evidence="2" type="ORF">CCMP2556_LOCUS16877</name>
</gene>
<organism evidence="2 3">
    <name type="scientific">Durusdinium trenchii</name>
    <dbReference type="NCBI Taxonomy" id="1381693"/>
    <lineage>
        <taxon>Eukaryota</taxon>
        <taxon>Sar</taxon>
        <taxon>Alveolata</taxon>
        <taxon>Dinophyceae</taxon>
        <taxon>Suessiales</taxon>
        <taxon>Symbiodiniaceae</taxon>
        <taxon>Durusdinium</taxon>
    </lineage>
</organism>